<dbReference type="InterPro" id="IPR033906">
    <property type="entry name" value="Lipase_N"/>
</dbReference>
<evidence type="ECO:0000259" key="5">
    <source>
        <dbReference type="Pfam" id="PF00151"/>
    </source>
</evidence>
<evidence type="ECO:0000256" key="3">
    <source>
        <dbReference type="ARBA" id="ARBA00022525"/>
    </source>
</evidence>
<dbReference type="PRINTS" id="PR00821">
    <property type="entry name" value="TAGLIPASE"/>
</dbReference>
<dbReference type="SUPFAM" id="SSF53474">
    <property type="entry name" value="alpha/beta-Hydrolases"/>
    <property type="match status" value="2"/>
</dbReference>
<comment type="caution">
    <text evidence="6">The sequence shown here is derived from an EMBL/GenBank/DDBJ whole genome shotgun (WGS) entry which is preliminary data.</text>
</comment>
<dbReference type="InterPro" id="IPR002334">
    <property type="entry name" value="Allerg_PlipaseA1"/>
</dbReference>
<comment type="similarity">
    <text evidence="2 4">Belongs to the AB hydrolase superfamily. Lipase family.</text>
</comment>
<keyword evidence="3" id="KW-0964">Secreted</keyword>
<feature type="domain" description="Lipase" evidence="5">
    <location>
        <begin position="27"/>
        <end position="280"/>
    </location>
</feature>
<dbReference type="PANTHER" id="PTHR11610:SF190">
    <property type="entry name" value="VITELLOGENIN-3-LIKE PROTEIN"/>
    <property type="match status" value="1"/>
</dbReference>
<dbReference type="InterPro" id="IPR013818">
    <property type="entry name" value="Lipase"/>
</dbReference>
<dbReference type="GO" id="GO:0016298">
    <property type="term" value="F:lipase activity"/>
    <property type="evidence" value="ECO:0007669"/>
    <property type="project" value="InterPro"/>
</dbReference>
<evidence type="ECO:0000256" key="2">
    <source>
        <dbReference type="ARBA" id="ARBA00010701"/>
    </source>
</evidence>
<protein>
    <recommendedName>
        <fullName evidence="5">Lipase domain-containing protein</fullName>
    </recommendedName>
</protein>
<dbReference type="GO" id="GO:0016042">
    <property type="term" value="P:lipid catabolic process"/>
    <property type="evidence" value="ECO:0007669"/>
    <property type="project" value="TreeGrafter"/>
</dbReference>
<organism evidence="6 7">
    <name type="scientific">Rhamnusium bicolor</name>
    <dbReference type="NCBI Taxonomy" id="1586634"/>
    <lineage>
        <taxon>Eukaryota</taxon>
        <taxon>Metazoa</taxon>
        <taxon>Ecdysozoa</taxon>
        <taxon>Arthropoda</taxon>
        <taxon>Hexapoda</taxon>
        <taxon>Insecta</taxon>
        <taxon>Pterygota</taxon>
        <taxon>Neoptera</taxon>
        <taxon>Endopterygota</taxon>
        <taxon>Coleoptera</taxon>
        <taxon>Polyphaga</taxon>
        <taxon>Cucujiformia</taxon>
        <taxon>Chrysomeloidea</taxon>
        <taxon>Cerambycidae</taxon>
        <taxon>Lepturinae</taxon>
        <taxon>Rhagiini</taxon>
        <taxon>Rhamnusium</taxon>
    </lineage>
</organism>
<comment type="subcellular location">
    <subcellularLocation>
        <location evidence="1">Secreted</location>
    </subcellularLocation>
</comment>
<evidence type="ECO:0000313" key="6">
    <source>
        <dbReference type="EMBL" id="KAJ8928298.1"/>
    </source>
</evidence>
<name>A0AAV8WP50_9CUCU</name>
<sequence length="644" mass="71153">MKYFLVETSEGVFEIEDLVHSKIEVRVSASDITYHYFSRGNPGSGIKLRINDVSVLNNTDFSASRDTLVLIHGWRSNNVSTMNLIVRQSVLSQDDVNVIVVDWNPAADRNYISAKSSVVPVGNYIATFIQALVSTYGLQLSRISCVGHSLGAHVCGAAGAALNGLLHHIVGLDPALPLYSVSNIDDRLDTTDAQFVQIIHTNGGLLGFAASIGHSDYFPNGGRSQPGCGLDIAGGCAHSRAYIYYDESISANENLFISRQCSSYTDYSRSSWFPSHACICRYIRKLCCFAALEVGSQYGKSNGCGNRNHLSPSPFAREPLNISIINKKYKSVLVAVAFFIPDYNASNTEYFLVETRQGLFRVEDLINSEIETTAEPPDVKYHYFSKANPNKAIVAEYKNVSIFAQSDFNVSKDTFLIIHGWKDNNTAEVNVGVREALLPKHDVNVFVIDWYQIAKRNYVTARHAVSHLGKYIAYFIQDLVSTYHLQISRVACIGFSLGAHICGNLGEALNGDLQYIVGLDPSSPLFLLSYTGDRLDRSDAQFVEVIHTSSWIAFLPPIGHADYYPNGGVEQPGCGDYFFRNCSHHRSYKFYAESISANDNEFVSKLCPSFADYTHGHCNSNPESVMGATHFMSVFTAGFRALSI</sequence>
<reference evidence="6" key="1">
    <citation type="journal article" date="2023" name="Insect Mol. Biol.">
        <title>Genome sequencing provides insights into the evolution of gene families encoding plant cell wall-degrading enzymes in longhorned beetles.</title>
        <authorList>
            <person name="Shin N.R."/>
            <person name="Okamura Y."/>
            <person name="Kirsch R."/>
            <person name="Pauchet Y."/>
        </authorList>
    </citation>
    <scope>NUCLEOTIDE SEQUENCE</scope>
    <source>
        <strain evidence="6">RBIC_L_NR</strain>
    </source>
</reference>
<dbReference type="EMBL" id="JANEYF010005418">
    <property type="protein sequence ID" value="KAJ8928298.1"/>
    <property type="molecule type" value="Genomic_DNA"/>
</dbReference>
<dbReference type="InterPro" id="IPR029058">
    <property type="entry name" value="AB_hydrolase_fold"/>
</dbReference>
<gene>
    <name evidence="6" type="ORF">NQ314_019153</name>
</gene>
<dbReference type="Gene3D" id="3.40.50.1820">
    <property type="entry name" value="alpha/beta hydrolase"/>
    <property type="match status" value="2"/>
</dbReference>
<dbReference type="CDD" id="cd00707">
    <property type="entry name" value="Pancreat_lipase_like"/>
    <property type="match status" value="2"/>
</dbReference>
<keyword evidence="7" id="KW-1185">Reference proteome</keyword>
<evidence type="ECO:0000256" key="1">
    <source>
        <dbReference type="ARBA" id="ARBA00004613"/>
    </source>
</evidence>
<dbReference type="PANTHER" id="PTHR11610">
    <property type="entry name" value="LIPASE"/>
    <property type="match status" value="1"/>
</dbReference>
<dbReference type="Proteomes" id="UP001162156">
    <property type="component" value="Unassembled WGS sequence"/>
</dbReference>
<accession>A0AAV8WP50</accession>
<dbReference type="AlphaFoldDB" id="A0AAV8WP50"/>
<evidence type="ECO:0000256" key="4">
    <source>
        <dbReference type="RuleBase" id="RU004262"/>
    </source>
</evidence>
<evidence type="ECO:0000313" key="7">
    <source>
        <dbReference type="Proteomes" id="UP001162156"/>
    </source>
</evidence>
<dbReference type="PRINTS" id="PR00825">
    <property type="entry name" value="DOLALLERGEN"/>
</dbReference>
<proteinExistence type="inferred from homology"/>
<dbReference type="InterPro" id="IPR000734">
    <property type="entry name" value="TAG_lipase"/>
</dbReference>
<feature type="domain" description="Lipase" evidence="5">
    <location>
        <begin position="372"/>
        <end position="620"/>
    </location>
</feature>
<dbReference type="GO" id="GO:0005615">
    <property type="term" value="C:extracellular space"/>
    <property type="evidence" value="ECO:0007669"/>
    <property type="project" value="TreeGrafter"/>
</dbReference>
<dbReference type="Pfam" id="PF00151">
    <property type="entry name" value="Lipase"/>
    <property type="match status" value="2"/>
</dbReference>